<keyword evidence="1" id="KW-1133">Transmembrane helix</keyword>
<dbReference type="CTD" id="80008"/>
<proteinExistence type="predicted"/>
<reference evidence="2" key="1">
    <citation type="submission" date="2025-08" db="UniProtKB">
        <authorList>
            <consortium name="Ensembl"/>
        </authorList>
    </citation>
    <scope>IDENTIFICATION</scope>
</reference>
<sequence length="314" mass="36221">MCLLLRKPVVFRLGLGIIIVFILCLPEFFKIHEANTIMVSCMDTCSSSNTTFSLCTFNYSYKRSVQQRRETQTILLKVIINNSNFQNIPCICQSSWRERQSHPKQTECESKRDVNVDHQGSGSIAKKTKGSLEVKTENVTYFYKYFNFTTVSKKEVEHNTNYLMEIHINKSIVGGQNAANEQLNHSCLLAMMEDQNDCINISLQLKSYVEYPMCMTKITWLIMIPVVFVFTVLVVIYKIVQENKRNSDYKQRVATSVSTVRRRRTSRHARRTVSATNIHPFPVKTSKQQVPLPAQTTKLLPVIPEQEHCHVDQL</sequence>
<gene>
    <name evidence="2" type="primary">TMEM156</name>
</gene>
<dbReference type="InterPro" id="IPR029374">
    <property type="entry name" value="TMEM156"/>
</dbReference>
<evidence type="ECO:0000313" key="3">
    <source>
        <dbReference type="Proteomes" id="UP000694409"/>
    </source>
</evidence>
<evidence type="ECO:0000256" key="1">
    <source>
        <dbReference type="SAM" id="Phobius"/>
    </source>
</evidence>
<protein>
    <submittedName>
        <fullName evidence="2">Transmembrane protein 156</fullName>
    </submittedName>
</protein>
<dbReference type="Pfam" id="PF15106">
    <property type="entry name" value="TMEM156"/>
    <property type="match status" value="1"/>
</dbReference>
<dbReference type="GeneID" id="103826160"/>
<name>A0A8C9MQD3_SERCA</name>
<dbReference type="AlphaFoldDB" id="A0A8C9MQD3"/>
<keyword evidence="3" id="KW-1185">Reference proteome</keyword>
<feature type="transmembrane region" description="Helical" evidence="1">
    <location>
        <begin position="9"/>
        <end position="29"/>
    </location>
</feature>
<evidence type="ECO:0000313" key="2">
    <source>
        <dbReference type="Ensembl" id="ENSSCAP00000006897.1"/>
    </source>
</evidence>
<dbReference type="PANTHER" id="PTHR14788:SF5">
    <property type="entry name" value="TRANSMEMBRANE PROTEIN 156"/>
    <property type="match status" value="1"/>
</dbReference>
<accession>A0A8C9MQD3</accession>
<keyword evidence="1" id="KW-0812">Transmembrane</keyword>
<dbReference type="GeneTree" id="ENSGT00390000017929"/>
<dbReference type="KEGG" id="scan:103826160"/>
<dbReference type="PANTHER" id="PTHR14788">
    <property type="entry name" value="TRANSMEMBRANE PROTEIN 156"/>
    <property type="match status" value="1"/>
</dbReference>
<dbReference type="OMA" id="TSEFKMC"/>
<dbReference type="OrthoDB" id="9422827at2759"/>
<organism evidence="2 3">
    <name type="scientific">Serinus canaria</name>
    <name type="common">Island canary</name>
    <name type="synonym">Fringilla canaria</name>
    <dbReference type="NCBI Taxonomy" id="9135"/>
    <lineage>
        <taxon>Eukaryota</taxon>
        <taxon>Metazoa</taxon>
        <taxon>Chordata</taxon>
        <taxon>Craniata</taxon>
        <taxon>Vertebrata</taxon>
        <taxon>Euteleostomi</taxon>
        <taxon>Archelosauria</taxon>
        <taxon>Archosauria</taxon>
        <taxon>Dinosauria</taxon>
        <taxon>Saurischia</taxon>
        <taxon>Theropoda</taxon>
        <taxon>Coelurosauria</taxon>
        <taxon>Aves</taxon>
        <taxon>Neognathae</taxon>
        <taxon>Neoaves</taxon>
        <taxon>Telluraves</taxon>
        <taxon>Australaves</taxon>
        <taxon>Passeriformes</taxon>
        <taxon>Passeroidea</taxon>
        <taxon>Fringillidae</taxon>
        <taxon>Carduelinae</taxon>
        <taxon>Serinus</taxon>
    </lineage>
</organism>
<keyword evidence="1" id="KW-0472">Membrane</keyword>
<reference evidence="2" key="2">
    <citation type="submission" date="2025-09" db="UniProtKB">
        <authorList>
            <consortium name="Ensembl"/>
        </authorList>
    </citation>
    <scope>IDENTIFICATION</scope>
</reference>
<dbReference type="Proteomes" id="UP000694409">
    <property type="component" value="Unassembled WGS sequence"/>
</dbReference>
<dbReference type="Ensembl" id="ENSSCAT00000007851.1">
    <property type="protein sequence ID" value="ENSSCAP00000006897.1"/>
    <property type="gene ID" value="ENSSCAG00000005357.1"/>
</dbReference>
<feature type="transmembrane region" description="Helical" evidence="1">
    <location>
        <begin position="218"/>
        <end position="240"/>
    </location>
</feature>